<accession>A0A6G1CUM8</accession>
<keyword evidence="2" id="KW-1185">Reference proteome</keyword>
<protein>
    <submittedName>
        <fullName evidence="1">Uncharacterized protein</fullName>
    </submittedName>
</protein>
<proteinExistence type="predicted"/>
<name>A0A6G1CUM8_9ORYZ</name>
<evidence type="ECO:0000313" key="1">
    <source>
        <dbReference type="EMBL" id="KAF0903782.1"/>
    </source>
</evidence>
<feature type="non-terminal residue" evidence="1">
    <location>
        <position position="1"/>
    </location>
</feature>
<dbReference type="EMBL" id="SPHZ02000008">
    <property type="protein sequence ID" value="KAF0903782.1"/>
    <property type="molecule type" value="Genomic_DNA"/>
</dbReference>
<organism evidence="1 2">
    <name type="scientific">Oryza meyeriana var. granulata</name>
    <dbReference type="NCBI Taxonomy" id="110450"/>
    <lineage>
        <taxon>Eukaryota</taxon>
        <taxon>Viridiplantae</taxon>
        <taxon>Streptophyta</taxon>
        <taxon>Embryophyta</taxon>
        <taxon>Tracheophyta</taxon>
        <taxon>Spermatophyta</taxon>
        <taxon>Magnoliopsida</taxon>
        <taxon>Liliopsida</taxon>
        <taxon>Poales</taxon>
        <taxon>Poaceae</taxon>
        <taxon>BOP clade</taxon>
        <taxon>Oryzoideae</taxon>
        <taxon>Oryzeae</taxon>
        <taxon>Oryzinae</taxon>
        <taxon>Oryza</taxon>
        <taxon>Oryza meyeriana</taxon>
    </lineage>
</organism>
<evidence type="ECO:0000313" key="2">
    <source>
        <dbReference type="Proteomes" id="UP000479710"/>
    </source>
</evidence>
<gene>
    <name evidence="1" type="ORF">E2562_029890</name>
</gene>
<sequence length="66" mass="6921">SSSCYFGQSAHLTAAMASLPELAMLVLCAAYGCARLLKLILDFLADGMPRRNAAVDTATADGVTER</sequence>
<reference evidence="1 2" key="1">
    <citation type="submission" date="2019-11" db="EMBL/GenBank/DDBJ databases">
        <title>Whole genome sequence of Oryza granulata.</title>
        <authorList>
            <person name="Li W."/>
        </authorList>
    </citation>
    <scope>NUCLEOTIDE SEQUENCE [LARGE SCALE GENOMIC DNA]</scope>
    <source>
        <strain evidence="2">cv. Menghai</strain>
        <tissue evidence="1">Leaf</tissue>
    </source>
</reference>
<comment type="caution">
    <text evidence="1">The sequence shown here is derived from an EMBL/GenBank/DDBJ whole genome shotgun (WGS) entry which is preliminary data.</text>
</comment>
<dbReference type="AlphaFoldDB" id="A0A6G1CUM8"/>
<dbReference type="OrthoDB" id="10545548at2759"/>
<dbReference type="Proteomes" id="UP000479710">
    <property type="component" value="Unassembled WGS sequence"/>
</dbReference>